<dbReference type="KEGG" id="apre:CNX65_27340"/>
<dbReference type="Proteomes" id="UP000218505">
    <property type="component" value="Chromosome"/>
</dbReference>
<dbReference type="AlphaFoldDB" id="A0A290ZC30"/>
<dbReference type="EMBL" id="CP023445">
    <property type="protein sequence ID" value="ATE56534.1"/>
    <property type="molecule type" value="Genomic_DNA"/>
</dbReference>
<name>A0A290ZC30_9PSEU</name>
<protein>
    <submittedName>
        <fullName evidence="1">Uncharacterized protein</fullName>
    </submittedName>
</protein>
<keyword evidence="2" id="KW-1185">Reference proteome</keyword>
<reference evidence="1" key="1">
    <citation type="submission" date="2017-09" db="EMBL/GenBank/DDBJ databases">
        <title>Complete Genome Sequence of ansamitocin-producing Bacterium Actinosynnema pretiosum X47.</title>
        <authorList>
            <person name="Cao G."/>
            <person name="Zong G."/>
            <person name="Zhong C."/>
            <person name="Fu J."/>
        </authorList>
    </citation>
    <scope>NUCLEOTIDE SEQUENCE [LARGE SCALE GENOMIC DNA]</scope>
    <source>
        <strain evidence="1">X47</strain>
    </source>
</reference>
<evidence type="ECO:0000313" key="1">
    <source>
        <dbReference type="EMBL" id="ATE56534.1"/>
    </source>
</evidence>
<accession>A0A290ZC30</accession>
<proteinExistence type="predicted"/>
<organism evidence="1 2">
    <name type="scientific">Actinosynnema pretiosum</name>
    <dbReference type="NCBI Taxonomy" id="42197"/>
    <lineage>
        <taxon>Bacteria</taxon>
        <taxon>Bacillati</taxon>
        <taxon>Actinomycetota</taxon>
        <taxon>Actinomycetes</taxon>
        <taxon>Pseudonocardiales</taxon>
        <taxon>Pseudonocardiaceae</taxon>
        <taxon>Actinosynnema</taxon>
    </lineage>
</organism>
<evidence type="ECO:0000313" key="2">
    <source>
        <dbReference type="Proteomes" id="UP000218505"/>
    </source>
</evidence>
<dbReference type="RefSeq" id="WP_096496314.1">
    <property type="nucleotide sequence ID" value="NZ_CP023445.1"/>
</dbReference>
<gene>
    <name evidence="1" type="ORF">CNX65_27340</name>
</gene>
<sequence length="84" mass="9771">MLEFNEDNGSYEWWIAANPDQFVINAEHSLNPATMILHRANCRSMNSTPANGKTWVDEYVKICGTRRELLTRYPTARQCHLCLR</sequence>